<gene>
    <name evidence="3" type="ORF">BROFUL_00716</name>
</gene>
<evidence type="ECO:0000256" key="2">
    <source>
        <dbReference type="RuleBase" id="RU003936"/>
    </source>
</evidence>
<dbReference type="PRINTS" id="PR00340">
    <property type="entry name" value="PIIGLNB"/>
</dbReference>
<protein>
    <submittedName>
        <fullName evidence="3">Nitrogen regulatory protein</fullName>
    </submittedName>
</protein>
<keyword evidence="1" id="KW-0597">Phosphoprotein</keyword>
<dbReference type="GO" id="GO:0005829">
    <property type="term" value="C:cytosol"/>
    <property type="evidence" value="ECO:0007669"/>
    <property type="project" value="TreeGrafter"/>
</dbReference>
<comment type="similarity">
    <text evidence="2">Belongs to the P(II) protein family.</text>
</comment>
<dbReference type="PROSITE" id="PS00638">
    <property type="entry name" value="PII_GLNB_CTER"/>
    <property type="match status" value="1"/>
</dbReference>
<dbReference type="AlphaFoldDB" id="A0A0M2UXK9"/>
<evidence type="ECO:0000256" key="1">
    <source>
        <dbReference type="PIRSR" id="PIRSR602187-50"/>
    </source>
</evidence>
<dbReference type="PATRIC" id="fig|380242.3.peg.907"/>
<dbReference type="Proteomes" id="UP000034954">
    <property type="component" value="Unassembled WGS sequence"/>
</dbReference>
<dbReference type="GO" id="GO:0006808">
    <property type="term" value="P:regulation of nitrogen utilization"/>
    <property type="evidence" value="ECO:0007669"/>
    <property type="project" value="InterPro"/>
</dbReference>
<comment type="caution">
    <text evidence="3">The sequence shown here is derived from an EMBL/GenBank/DDBJ whole genome shotgun (WGS) entry which is preliminary data.</text>
</comment>
<dbReference type="InterPro" id="IPR015867">
    <property type="entry name" value="N-reg_PII/ATP_PRibTrfase_C"/>
</dbReference>
<dbReference type="InterPro" id="IPR002187">
    <property type="entry name" value="N-reg_PII"/>
</dbReference>
<dbReference type="GO" id="GO:0005524">
    <property type="term" value="F:ATP binding"/>
    <property type="evidence" value="ECO:0007669"/>
    <property type="project" value="TreeGrafter"/>
</dbReference>
<dbReference type="Pfam" id="PF00543">
    <property type="entry name" value="P-II"/>
    <property type="match status" value="1"/>
</dbReference>
<dbReference type="SUPFAM" id="SSF54913">
    <property type="entry name" value="GlnB-like"/>
    <property type="match status" value="1"/>
</dbReference>
<evidence type="ECO:0000313" key="4">
    <source>
        <dbReference type="Proteomes" id="UP000034954"/>
    </source>
</evidence>
<proteinExistence type="inferred from homology"/>
<dbReference type="GO" id="GO:0030234">
    <property type="term" value="F:enzyme regulator activity"/>
    <property type="evidence" value="ECO:0007669"/>
    <property type="project" value="InterPro"/>
</dbReference>
<organism evidence="3 4">
    <name type="scientific">Candidatus Brocadia fulgida</name>
    <dbReference type="NCBI Taxonomy" id="380242"/>
    <lineage>
        <taxon>Bacteria</taxon>
        <taxon>Pseudomonadati</taxon>
        <taxon>Planctomycetota</taxon>
        <taxon>Candidatus Brocadiia</taxon>
        <taxon>Candidatus Brocadiales</taxon>
        <taxon>Candidatus Brocadiaceae</taxon>
        <taxon>Candidatus Brocadia</taxon>
    </lineage>
</organism>
<dbReference type="Gene3D" id="3.30.70.120">
    <property type="match status" value="1"/>
</dbReference>
<dbReference type="SMART" id="SM00938">
    <property type="entry name" value="P-II"/>
    <property type="match status" value="1"/>
</dbReference>
<accession>A0A0M2UXK9</accession>
<keyword evidence="4" id="KW-1185">Reference proteome</keyword>
<dbReference type="InterPro" id="IPR011322">
    <property type="entry name" value="N-reg_PII-like_a/b"/>
</dbReference>
<feature type="modified residue" description="O-UMP-tyrosine" evidence="1">
    <location>
        <position position="51"/>
    </location>
</feature>
<evidence type="ECO:0000313" key="3">
    <source>
        <dbReference type="EMBL" id="KKO20597.1"/>
    </source>
</evidence>
<dbReference type="EMBL" id="LAQJ01000089">
    <property type="protein sequence ID" value="KKO20597.1"/>
    <property type="molecule type" value="Genomic_DNA"/>
</dbReference>
<dbReference type="PROSITE" id="PS51343">
    <property type="entry name" value="PII_GLNB_DOM"/>
    <property type="match status" value="1"/>
</dbReference>
<sequence>MKKIEAIIRPEKFNIVRDALTELGYPGMTVTEVKGHGSQKGISEVWRGRRYRVDLLSKIKVEITVKDTDVEKIVNTIINEAQTGSIGDGKIFVFNVENVYRIRTKESGDTAV</sequence>
<dbReference type="InterPro" id="IPR017918">
    <property type="entry name" value="N-reg_PII_CS"/>
</dbReference>
<name>A0A0M2UXK9_9BACT</name>
<reference evidence="3 4" key="1">
    <citation type="journal article" date="2013" name="BMC Microbiol.">
        <title>Identification of the type II cytochrome c maturation pathway in anammox bacteria by comparative genomics.</title>
        <authorList>
            <person name="Ferousi C."/>
            <person name="Speth D.R."/>
            <person name="Reimann J."/>
            <person name="Op den Camp H.J."/>
            <person name="Allen J.W."/>
            <person name="Keltjens J.T."/>
            <person name="Jetten M.S."/>
        </authorList>
    </citation>
    <scope>NUCLEOTIDE SEQUENCE [LARGE SCALE GENOMIC DNA]</scope>
    <source>
        <strain evidence="3">RU1</strain>
    </source>
</reference>
<dbReference type="PANTHER" id="PTHR30115:SF11">
    <property type="entry name" value="NITROGEN REGULATORY PROTEIN P-II HOMOLOG"/>
    <property type="match status" value="1"/>
</dbReference>
<dbReference type="PANTHER" id="PTHR30115">
    <property type="entry name" value="NITROGEN REGULATORY PROTEIN P-II"/>
    <property type="match status" value="1"/>
</dbReference>